<accession>A0ABR6XB22</accession>
<keyword evidence="3" id="KW-1185">Reference proteome</keyword>
<dbReference type="RefSeq" id="WP_190476742.1">
    <property type="nucleotide sequence ID" value="NZ_JACOFT010000001.1"/>
</dbReference>
<proteinExistence type="predicted"/>
<name>A0ABR6XB22_9BURK</name>
<protein>
    <submittedName>
        <fullName evidence="2">Uncharacterized protein</fullName>
    </submittedName>
</protein>
<sequence>MINTFGISAVLSAIPELKSVAPAHYPRLLAEAEKTSFSTQWGHWRAVFVGILVCFFYIFPSTTSSGGSFMLQTFVQVGFAWIILFFCDYFYLRILRNAVLAELNKVV</sequence>
<keyword evidence="1" id="KW-1133">Transmembrane helix</keyword>
<dbReference type="Proteomes" id="UP000637632">
    <property type="component" value="Unassembled WGS sequence"/>
</dbReference>
<evidence type="ECO:0000313" key="2">
    <source>
        <dbReference type="EMBL" id="MBC3810030.1"/>
    </source>
</evidence>
<dbReference type="EMBL" id="JACOFT010000001">
    <property type="protein sequence ID" value="MBC3810030.1"/>
    <property type="molecule type" value="Genomic_DNA"/>
</dbReference>
<evidence type="ECO:0000256" key="1">
    <source>
        <dbReference type="SAM" id="Phobius"/>
    </source>
</evidence>
<evidence type="ECO:0000313" key="3">
    <source>
        <dbReference type="Proteomes" id="UP000637632"/>
    </source>
</evidence>
<comment type="caution">
    <text evidence="2">The sequence shown here is derived from an EMBL/GenBank/DDBJ whole genome shotgun (WGS) entry which is preliminary data.</text>
</comment>
<feature type="transmembrane region" description="Helical" evidence="1">
    <location>
        <begin position="43"/>
        <end position="59"/>
    </location>
</feature>
<gene>
    <name evidence="2" type="ORF">H8K26_01135</name>
</gene>
<organism evidence="2 3">
    <name type="scientific">Undibacterium aquatile</name>
    <dbReference type="NCBI Taxonomy" id="1537398"/>
    <lineage>
        <taxon>Bacteria</taxon>
        <taxon>Pseudomonadati</taxon>
        <taxon>Pseudomonadota</taxon>
        <taxon>Betaproteobacteria</taxon>
        <taxon>Burkholderiales</taxon>
        <taxon>Oxalobacteraceae</taxon>
        <taxon>Undibacterium</taxon>
    </lineage>
</organism>
<keyword evidence="1" id="KW-0472">Membrane</keyword>
<keyword evidence="1" id="KW-0812">Transmembrane</keyword>
<feature type="transmembrane region" description="Helical" evidence="1">
    <location>
        <begin position="71"/>
        <end position="92"/>
    </location>
</feature>
<reference evidence="2 3" key="1">
    <citation type="submission" date="2020-08" db="EMBL/GenBank/DDBJ databases">
        <title>Novel species isolated from subtropical streams in China.</title>
        <authorList>
            <person name="Lu H."/>
        </authorList>
    </citation>
    <scope>NUCLEOTIDE SEQUENCE [LARGE SCALE GENOMIC DNA]</scope>
    <source>
        <strain evidence="2 3">CCTCC AB 2015119</strain>
    </source>
</reference>